<evidence type="ECO:0000313" key="3">
    <source>
        <dbReference type="Proteomes" id="UP000182429"/>
    </source>
</evidence>
<gene>
    <name evidence="2" type="ORF">SAMN04487759_10176</name>
</gene>
<dbReference type="OrthoDB" id="3477708at2"/>
<accession>A0A1H2PWU6</accession>
<dbReference type="RefSeq" id="WP_074685169.1">
    <property type="nucleotide sequence ID" value="NZ_FNNF01000001.1"/>
</dbReference>
<dbReference type="InterPro" id="IPR054254">
    <property type="entry name" value="DUF6985"/>
</dbReference>
<sequence length="144" mass="16689">MSEKVKDSVFGEMEYKHRWIKKENITLIDKEYTLNIIASAYTGDKICDEQRKAYTAFKGKLDKISRRMPGMIEEYVEDHKNEIVEHFPEIGNPAEAIKYVTPISVVFTRDGKTIIMCNVAWDEENGIGIEVTPKYYVDLQDAFL</sequence>
<organism evidence="2 3">
    <name type="scientific">Kandleria vitulina</name>
    <dbReference type="NCBI Taxonomy" id="1630"/>
    <lineage>
        <taxon>Bacteria</taxon>
        <taxon>Bacillati</taxon>
        <taxon>Bacillota</taxon>
        <taxon>Erysipelotrichia</taxon>
        <taxon>Erysipelotrichales</taxon>
        <taxon>Coprobacillaceae</taxon>
        <taxon>Kandleria</taxon>
    </lineage>
</organism>
<dbReference type="Proteomes" id="UP000182429">
    <property type="component" value="Unassembled WGS sequence"/>
</dbReference>
<name>A0A1H2PWU6_9FIRM</name>
<protein>
    <recommendedName>
        <fullName evidence="1">DUF6985 domain-containing protein</fullName>
    </recommendedName>
</protein>
<feature type="domain" description="DUF6985" evidence="1">
    <location>
        <begin position="9"/>
        <end position="129"/>
    </location>
</feature>
<reference evidence="2 3" key="1">
    <citation type="submission" date="2016-10" db="EMBL/GenBank/DDBJ databases">
        <authorList>
            <person name="de Groot N.N."/>
        </authorList>
    </citation>
    <scope>NUCLEOTIDE SEQUENCE [LARGE SCALE GENOMIC DNA]</scope>
    <source>
        <strain evidence="2 3">S3b</strain>
    </source>
</reference>
<evidence type="ECO:0000313" key="2">
    <source>
        <dbReference type="EMBL" id="SDV99331.1"/>
    </source>
</evidence>
<dbReference type="Pfam" id="PF22481">
    <property type="entry name" value="DUF6985"/>
    <property type="match status" value="1"/>
</dbReference>
<proteinExistence type="predicted"/>
<evidence type="ECO:0000259" key="1">
    <source>
        <dbReference type="Pfam" id="PF22481"/>
    </source>
</evidence>
<dbReference type="AlphaFoldDB" id="A0A1H2PWU6"/>
<dbReference type="EMBL" id="FNNF01000001">
    <property type="protein sequence ID" value="SDV99331.1"/>
    <property type="molecule type" value="Genomic_DNA"/>
</dbReference>